<protein>
    <recommendedName>
        <fullName evidence="4">ELM2 domain-containing protein</fullName>
    </recommendedName>
</protein>
<evidence type="ECO:0000313" key="2">
    <source>
        <dbReference type="EnsemblPlants" id="Solyc03g115440.2.1"/>
    </source>
</evidence>
<dbReference type="STRING" id="4081.A0A3Q7FQY1"/>
<feature type="compositionally biased region" description="Low complexity" evidence="1">
    <location>
        <begin position="93"/>
        <end position="104"/>
    </location>
</feature>
<dbReference type="FunCoup" id="A0A3Q7FQY1">
    <property type="interactions" value="1352"/>
</dbReference>
<dbReference type="EnsemblPlants" id="Solyc03g115440.2.1">
    <property type="protein sequence ID" value="Solyc03g115440.2.1"/>
    <property type="gene ID" value="Solyc03g115440.2"/>
</dbReference>
<accession>A0A3Q7FQY1</accession>
<evidence type="ECO:0000313" key="3">
    <source>
        <dbReference type="Proteomes" id="UP000004994"/>
    </source>
</evidence>
<sequence>MAKRLIMVQKRPFGEEDLYEVSSKQPRHEPSCQLDSVLELSRESVAVDAYASGGDEDNSSKIFPDANKKFDSHVVAEVLFSSEKETEMGTHGSASNSSWPTSSTSEEDNRPEAPFHRLTSPEYYYFDHLFRAAAHHREIYSSLSSNPQKMVPIGPDFQAELPEWTPYSNKDKPCIEGIHETVSSPSQANENKLAGRTIIPMPKMELLADQVENIGERRVECSCEDKDSIRCVQLDVIEAREKLKLALGEETFVREELVSYYFNVFILRKRAEQNRFDPLNIDSDNDEWHDAVDDADEAAKMTDEDEDSVVESPAHHNGLSYNMIHEERDRRTYDEDAHEAICEDYKPVNFGSRKVFTDVQESCPSKFFDSNNSFKVGMQPQDQGLSSKVVESCTTDAAGVTSESSLGKTNNDNHWASDIAGMGSGTKHDSLLESCNGKEWDGGYLNCARNEVGLVPTPTMIEEVFGDGAWIYKSRD</sequence>
<keyword evidence="3" id="KW-1185">Reference proteome</keyword>
<dbReference type="PANTHER" id="PTHR46872">
    <property type="entry name" value="DNA BINDING PROTEIN"/>
    <property type="match status" value="1"/>
</dbReference>
<dbReference type="InParanoid" id="A0A3Q7FQY1"/>
<dbReference type="OMA" id="VECSCED"/>
<feature type="region of interest" description="Disordered" evidence="1">
    <location>
        <begin position="83"/>
        <end position="114"/>
    </location>
</feature>
<reference evidence="2" key="1">
    <citation type="journal article" date="2012" name="Nature">
        <title>The tomato genome sequence provides insights into fleshy fruit evolution.</title>
        <authorList>
            <consortium name="Tomato Genome Consortium"/>
        </authorList>
    </citation>
    <scope>NUCLEOTIDE SEQUENCE [LARGE SCALE GENOMIC DNA]</scope>
    <source>
        <strain evidence="2">cv. Heinz 1706</strain>
    </source>
</reference>
<evidence type="ECO:0000256" key="1">
    <source>
        <dbReference type="SAM" id="MobiDB-lite"/>
    </source>
</evidence>
<reference evidence="2" key="2">
    <citation type="submission" date="2019-01" db="UniProtKB">
        <authorList>
            <consortium name="EnsemblPlants"/>
        </authorList>
    </citation>
    <scope>IDENTIFICATION</scope>
    <source>
        <strain evidence="2">cv. Heinz 1706</strain>
    </source>
</reference>
<dbReference type="AlphaFoldDB" id="A0A3Q7FQY1"/>
<evidence type="ECO:0008006" key="4">
    <source>
        <dbReference type="Google" id="ProtNLM"/>
    </source>
</evidence>
<dbReference type="PANTHER" id="PTHR46872:SF7">
    <property type="entry name" value="ELM2 DOMAIN-CONTAINING PROTEIN"/>
    <property type="match status" value="1"/>
</dbReference>
<organism evidence="2">
    <name type="scientific">Solanum lycopersicum</name>
    <name type="common">Tomato</name>
    <name type="synonym">Lycopersicon esculentum</name>
    <dbReference type="NCBI Taxonomy" id="4081"/>
    <lineage>
        <taxon>Eukaryota</taxon>
        <taxon>Viridiplantae</taxon>
        <taxon>Streptophyta</taxon>
        <taxon>Embryophyta</taxon>
        <taxon>Tracheophyta</taxon>
        <taxon>Spermatophyta</taxon>
        <taxon>Magnoliopsida</taxon>
        <taxon>eudicotyledons</taxon>
        <taxon>Gunneridae</taxon>
        <taxon>Pentapetalae</taxon>
        <taxon>asterids</taxon>
        <taxon>lamiids</taxon>
        <taxon>Solanales</taxon>
        <taxon>Solanaceae</taxon>
        <taxon>Solanoideae</taxon>
        <taxon>Solaneae</taxon>
        <taxon>Solanum</taxon>
        <taxon>Solanum subgen. Lycopersicon</taxon>
    </lineage>
</organism>
<dbReference type="Proteomes" id="UP000004994">
    <property type="component" value="Chromosome 3"/>
</dbReference>
<proteinExistence type="predicted"/>
<dbReference type="Gramene" id="Solyc03g115440.2.1">
    <property type="protein sequence ID" value="Solyc03g115440.2.1"/>
    <property type="gene ID" value="Solyc03g115440.2"/>
</dbReference>
<name>A0A3Q7FQY1_SOLLC</name>